<evidence type="ECO:0000256" key="1">
    <source>
        <dbReference type="ARBA" id="ARBA00001043"/>
    </source>
</evidence>
<dbReference type="EC" id="3.5.2.17" evidence="7"/>
<comment type="similarity">
    <text evidence="3 7">Belongs to the transthyretin family. 5-hydroxyisourate hydrolase subfamily.</text>
</comment>
<reference evidence="9 10" key="1">
    <citation type="journal article" date="2013" name="BMC Genomics">
        <title>The genome and transcriptome of the pine saprophyte Ophiostoma piceae, and a comparison with the bark beetle-associated pine pathogen Grosmannia clavigera.</title>
        <authorList>
            <person name="Haridas S."/>
            <person name="Wang Y."/>
            <person name="Lim L."/>
            <person name="Massoumi Alamouti S."/>
            <person name="Jackman S."/>
            <person name="Docking R."/>
            <person name="Robertson G."/>
            <person name="Birol I."/>
            <person name="Bohlmann J."/>
            <person name="Breuil C."/>
        </authorList>
    </citation>
    <scope>NUCLEOTIDE SEQUENCE [LARGE SCALE GENOMIC DNA]</scope>
    <source>
        <strain evidence="9 10">UAMH 11346</strain>
    </source>
</reference>
<organism evidence="9 10">
    <name type="scientific">Ophiostoma piceae (strain UAMH 11346)</name>
    <name type="common">Sap stain fungus</name>
    <dbReference type="NCBI Taxonomy" id="1262450"/>
    <lineage>
        <taxon>Eukaryota</taxon>
        <taxon>Fungi</taxon>
        <taxon>Dikarya</taxon>
        <taxon>Ascomycota</taxon>
        <taxon>Pezizomycotina</taxon>
        <taxon>Sordariomycetes</taxon>
        <taxon>Sordariomycetidae</taxon>
        <taxon>Ophiostomatales</taxon>
        <taxon>Ophiostomataceae</taxon>
        <taxon>Ophiostoma</taxon>
    </lineage>
</organism>
<dbReference type="Pfam" id="PF00576">
    <property type="entry name" value="Transthyretin"/>
    <property type="match status" value="1"/>
</dbReference>
<keyword evidence="10" id="KW-1185">Reference proteome</keyword>
<evidence type="ECO:0000259" key="8">
    <source>
        <dbReference type="Pfam" id="PF00576"/>
    </source>
</evidence>
<feature type="domain" description="Transthyretin/hydroxyisourate hydrolase" evidence="8">
    <location>
        <begin position="5"/>
        <end position="152"/>
    </location>
</feature>
<dbReference type="eggNOG" id="KOG3006">
    <property type="taxonomic scope" value="Eukaryota"/>
</dbReference>
<dbReference type="HOGENOM" id="CLU_115536_0_1_1"/>
<dbReference type="OrthoDB" id="10265230at2759"/>
<comment type="function">
    <text evidence="2">Catalyzes the hydrolysis of 5-hydroxyisourate (HIU) to 2-oxo-4-hydroxy-4-carboxy-5-ureidoimidazoline (OHCU).</text>
</comment>
<gene>
    <name evidence="9" type="ORF">F503_02247</name>
</gene>
<dbReference type="InterPro" id="IPR023416">
    <property type="entry name" value="Transthyretin/HIU_hydrolase_d"/>
</dbReference>
<dbReference type="VEuPathDB" id="FungiDB:F503_02247"/>
<dbReference type="GO" id="GO:0006144">
    <property type="term" value="P:purine nucleobase metabolic process"/>
    <property type="evidence" value="ECO:0007669"/>
    <property type="project" value="UniProtKB-KW"/>
</dbReference>
<evidence type="ECO:0000256" key="4">
    <source>
        <dbReference type="ARBA" id="ARBA00011881"/>
    </source>
</evidence>
<evidence type="ECO:0000313" key="10">
    <source>
        <dbReference type="Proteomes" id="UP000016923"/>
    </source>
</evidence>
<evidence type="ECO:0000256" key="7">
    <source>
        <dbReference type="RuleBase" id="RU361270"/>
    </source>
</evidence>
<dbReference type="PROSITE" id="PS00768">
    <property type="entry name" value="TRANSTHYRETIN_1"/>
    <property type="match status" value="1"/>
</dbReference>
<comment type="catalytic activity">
    <reaction evidence="1 7">
        <text>5-hydroxyisourate + H2O = 5-hydroxy-2-oxo-4-ureido-2,5-dihydro-1H-imidazole-5-carboxylate + H(+)</text>
        <dbReference type="Rhea" id="RHEA:23736"/>
        <dbReference type="ChEBI" id="CHEBI:15377"/>
        <dbReference type="ChEBI" id="CHEBI:15378"/>
        <dbReference type="ChEBI" id="CHEBI:18072"/>
        <dbReference type="ChEBI" id="CHEBI:58639"/>
        <dbReference type="EC" id="3.5.2.17"/>
    </reaction>
</comment>
<dbReference type="NCBIfam" id="TIGR02962">
    <property type="entry name" value="hdxy_isourate"/>
    <property type="match status" value="1"/>
</dbReference>
<dbReference type="InterPro" id="IPR023418">
    <property type="entry name" value="Thyroxine_BS"/>
</dbReference>
<name>S3CGS4_OPHP1</name>
<accession>S3CGS4</accession>
<dbReference type="AlphaFoldDB" id="S3CGS4"/>
<keyword evidence="5 7" id="KW-0659">Purine metabolism</keyword>
<dbReference type="SUPFAM" id="SSF49472">
    <property type="entry name" value="Transthyretin (synonym: prealbumin)"/>
    <property type="match status" value="1"/>
</dbReference>
<dbReference type="InterPro" id="IPR023419">
    <property type="entry name" value="Transthyretin_CS"/>
</dbReference>
<proteinExistence type="inferred from homology"/>
<dbReference type="GO" id="GO:0033971">
    <property type="term" value="F:hydroxyisourate hydrolase activity"/>
    <property type="evidence" value="ECO:0007669"/>
    <property type="project" value="UniProtKB-EC"/>
</dbReference>
<evidence type="ECO:0000256" key="6">
    <source>
        <dbReference type="ARBA" id="ARBA00022801"/>
    </source>
</evidence>
<dbReference type="PANTHER" id="PTHR10395:SF7">
    <property type="entry name" value="5-HYDROXYISOURATE HYDROLASE"/>
    <property type="match status" value="1"/>
</dbReference>
<keyword evidence="6 7" id="KW-0378">Hydrolase</keyword>
<evidence type="ECO:0000313" key="9">
    <source>
        <dbReference type="EMBL" id="EPE05508.1"/>
    </source>
</evidence>
<dbReference type="InterPro" id="IPR036817">
    <property type="entry name" value="Transthyretin/HIU_hydrolase_sf"/>
</dbReference>
<dbReference type="Gene3D" id="2.60.40.180">
    <property type="entry name" value="Transthyretin/hydroxyisourate hydrolase domain"/>
    <property type="match status" value="1"/>
</dbReference>
<dbReference type="PROSITE" id="PS00769">
    <property type="entry name" value="TRANSTHYRETIN_2"/>
    <property type="match status" value="1"/>
</dbReference>
<comment type="subunit">
    <text evidence="4 7">Homotetramer.</text>
</comment>
<dbReference type="Proteomes" id="UP000016923">
    <property type="component" value="Unassembled WGS sequence"/>
</dbReference>
<sequence length="153" mass="16663">MKDRITCHILDTAAGRPATGVRVRLELTAPAASDVHPQATKKFESQTNEDGRVTAWLPYSDSNASGDVPVYTLDDVLDKAEEEVKSTSESTEGKTADAPALSTTWTLRFDTGGYYGPAAFFPEVAVTFRVNAGQHYHVPLLLSPYSYTTYRGS</sequence>
<evidence type="ECO:0000256" key="5">
    <source>
        <dbReference type="ARBA" id="ARBA00022631"/>
    </source>
</evidence>
<dbReference type="STRING" id="1262450.S3CGS4"/>
<dbReference type="InterPro" id="IPR014306">
    <property type="entry name" value="Hydroxyisourate_hydrolase"/>
</dbReference>
<dbReference type="EMBL" id="KE148156">
    <property type="protein sequence ID" value="EPE05508.1"/>
    <property type="molecule type" value="Genomic_DNA"/>
</dbReference>
<protein>
    <recommendedName>
        <fullName evidence="7">5-hydroxyisourate hydrolase</fullName>
        <shortName evidence="7">HIU hydrolase</shortName>
        <shortName evidence="7">HIUHase</shortName>
        <ecNumber evidence="7">3.5.2.17</ecNumber>
    </recommendedName>
</protein>
<dbReference type="OMA" id="CSENQNY"/>
<dbReference type="PANTHER" id="PTHR10395">
    <property type="entry name" value="URICASE AND TRANSTHYRETIN-RELATED"/>
    <property type="match status" value="1"/>
</dbReference>
<evidence type="ECO:0000256" key="2">
    <source>
        <dbReference type="ARBA" id="ARBA00002704"/>
    </source>
</evidence>
<evidence type="ECO:0000256" key="3">
    <source>
        <dbReference type="ARBA" id="ARBA00009850"/>
    </source>
</evidence>